<evidence type="ECO:0000313" key="1">
    <source>
        <dbReference type="EMBL" id="KAL2737819.1"/>
    </source>
</evidence>
<protein>
    <submittedName>
        <fullName evidence="1">Uncharacterized protein</fullName>
    </submittedName>
</protein>
<evidence type="ECO:0000313" key="2">
    <source>
        <dbReference type="Proteomes" id="UP001607302"/>
    </source>
</evidence>
<gene>
    <name evidence="1" type="ORF">V1478_001905</name>
</gene>
<dbReference type="Proteomes" id="UP001607302">
    <property type="component" value="Unassembled WGS sequence"/>
</dbReference>
<comment type="caution">
    <text evidence="1">The sequence shown here is derived from an EMBL/GenBank/DDBJ whole genome shotgun (WGS) entry which is preliminary data.</text>
</comment>
<accession>A0ABD2BZ25</accession>
<feature type="non-terminal residue" evidence="1">
    <location>
        <position position="1"/>
    </location>
</feature>
<keyword evidence="2" id="KW-1185">Reference proteome</keyword>
<reference evidence="1 2" key="1">
    <citation type="journal article" date="2024" name="Ann. Entomol. Soc. Am.">
        <title>Genomic analyses of the southern and eastern yellowjacket wasps (Hymenoptera: Vespidae) reveal evolutionary signatures of social life.</title>
        <authorList>
            <person name="Catto M.A."/>
            <person name="Caine P.B."/>
            <person name="Orr S.E."/>
            <person name="Hunt B.G."/>
            <person name="Goodisman M.A.D."/>
        </authorList>
    </citation>
    <scope>NUCLEOTIDE SEQUENCE [LARGE SCALE GENOMIC DNA]</scope>
    <source>
        <strain evidence="1">233</strain>
        <tissue evidence="1">Head and thorax</tissue>
    </source>
</reference>
<proteinExistence type="predicted"/>
<organism evidence="1 2">
    <name type="scientific">Vespula squamosa</name>
    <name type="common">Southern yellow jacket</name>
    <name type="synonym">Wasp</name>
    <dbReference type="NCBI Taxonomy" id="30214"/>
    <lineage>
        <taxon>Eukaryota</taxon>
        <taxon>Metazoa</taxon>
        <taxon>Ecdysozoa</taxon>
        <taxon>Arthropoda</taxon>
        <taxon>Hexapoda</taxon>
        <taxon>Insecta</taxon>
        <taxon>Pterygota</taxon>
        <taxon>Neoptera</taxon>
        <taxon>Endopterygota</taxon>
        <taxon>Hymenoptera</taxon>
        <taxon>Apocrita</taxon>
        <taxon>Aculeata</taxon>
        <taxon>Vespoidea</taxon>
        <taxon>Vespidae</taxon>
        <taxon>Vespinae</taxon>
        <taxon>Vespula</taxon>
    </lineage>
</organism>
<dbReference type="AlphaFoldDB" id="A0ABD2BZ25"/>
<name>A0ABD2BZ25_VESSQ</name>
<dbReference type="EMBL" id="JAUDFV010000027">
    <property type="protein sequence ID" value="KAL2737819.1"/>
    <property type="molecule type" value="Genomic_DNA"/>
</dbReference>
<sequence length="83" mass="9388">RRASQKLVSLDCVRSLLIKISGHLLLIWQNESLKSRQTRGERNNEDARIHETHLVDHLVVLLPPLQACVGQRCFANLPAWPAG</sequence>